<dbReference type="GO" id="GO:0012505">
    <property type="term" value="C:endomembrane system"/>
    <property type="evidence" value="ECO:0007669"/>
    <property type="project" value="UniProtKB-SubCell"/>
</dbReference>
<evidence type="ECO:0000256" key="1">
    <source>
        <dbReference type="ARBA" id="ARBA00004127"/>
    </source>
</evidence>
<feature type="transmembrane region" description="Helical" evidence="7">
    <location>
        <begin position="289"/>
        <end position="311"/>
    </location>
</feature>
<dbReference type="GO" id="GO:0016020">
    <property type="term" value="C:membrane"/>
    <property type="evidence" value="ECO:0007669"/>
    <property type="project" value="TreeGrafter"/>
</dbReference>
<evidence type="ECO:0000256" key="2">
    <source>
        <dbReference type="ARBA" id="ARBA00008335"/>
    </source>
</evidence>
<feature type="transmembrane region" description="Helical" evidence="7">
    <location>
        <begin position="239"/>
        <end position="259"/>
    </location>
</feature>
<reference evidence="8" key="1">
    <citation type="submission" date="2021-01" db="EMBL/GenBank/DDBJ databases">
        <authorList>
            <person name="Kaushik A."/>
        </authorList>
    </citation>
    <scope>NUCLEOTIDE SEQUENCE</scope>
    <source>
        <strain evidence="8">AG4-R118</strain>
    </source>
</reference>
<feature type="transmembrane region" description="Helical" evidence="7">
    <location>
        <begin position="381"/>
        <end position="402"/>
    </location>
</feature>
<gene>
    <name evidence="8" type="ORF">RDB_LOCUS122283</name>
</gene>
<dbReference type="PANTHER" id="PTHR23514">
    <property type="entry name" value="BYPASS OF STOP CODON PROTEIN 6"/>
    <property type="match status" value="1"/>
</dbReference>
<sequence>MSQTATYELELDTFPRLEDGVDSKHLHARAPEVPVNSSNGGNFSGSTTNVYANTMDSGHTLLDPIQGSKAIELGIRKFRPDRCLANTRVKLLDLYGHFSSRPQLHRYWSQLTIVLSPLSLVIRDRLTYISGWIWRLFGLIFTQLCAAECDWDMQCFDAGVFYAGGALLISFAPPFPLVVVGLCLMGLGGGFYEACLTSVASHFEDSRFMNIVYAFSGLGALVSPFIVGALTKSHTSWKLYYWIPFSLTILTTACHYMLFKHYVAPLDHEEAPEHKNVRARFKLAMRMPVTWIGAVLIICSYAIVDVLSNWLTSYLIDVKGSASDISRYQLSVFWAGLTAGRIFFSLPFIHIRERTGNNLLLALTAGAIGLLWGVNTVASNWIAIAVAGFFLGPNTPGILSIISTRLPPSLKEIVVSIAVGSALVGGTLGSLIFGLTVGKFSPGLRLLPPVIIVLASLSALVFWAMPPRRKVD</sequence>
<dbReference type="Gene3D" id="1.20.1250.20">
    <property type="entry name" value="MFS general substrate transporter like domains"/>
    <property type="match status" value="1"/>
</dbReference>
<name>A0A8H3CAR4_9AGAM</name>
<dbReference type="Proteomes" id="UP000663888">
    <property type="component" value="Unassembled WGS sequence"/>
</dbReference>
<comment type="subcellular location">
    <subcellularLocation>
        <location evidence="1">Endomembrane system</location>
        <topology evidence="1">Multi-pass membrane protein</topology>
    </subcellularLocation>
</comment>
<evidence type="ECO:0000256" key="7">
    <source>
        <dbReference type="SAM" id="Phobius"/>
    </source>
</evidence>
<dbReference type="Pfam" id="PF07690">
    <property type="entry name" value="MFS_1"/>
    <property type="match status" value="1"/>
</dbReference>
<feature type="transmembrane region" description="Helical" evidence="7">
    <location>
        <begin position="358"/>
        <end position="375"/>
    </location>
</feature>
<dbReference type="AlphaFoldDB" id="A0A8H3CAR4"/>
<dbReference type="PANTHER" id="PTHR23514:SF3">
    <property type="entry name" value="BYPASS OF STOP CODON PROTEIN 6"/>
    <property type="match status" value="1"/>
</dbReference>
<evidence type="ECO:0000256" key="3">
    <source>
        <dbReference type="ARBA" id="ARBA00022448"/>
    </source>
</evidence>
<feature type="transmembrane region" description="Helical" evidence="7">
    <location>
        <begin position="446"/>
        <end position="465"/>
    </location>
</feature>
<evidence type="ECO:0000313" key="9">
    <source>
        <dbReference type="Proteomes" id="UP000663888"/>
    </source>
</evidence>
<keyword evidence="6 7" id="KW-0472">Membrane</keyword>
<protein>
    <recommendedName>
        <fullName evidence="10">Major facilitator superfamily (MFS) profile domain-containing protein</fullName>
    </recommendedName>
</protein>
<feature type="transmembrane region" description="Helical" evidence="7">
    <location>
        <begin position="208"/>
        <end position="227"/>
    </location>
</feature>
<proteinExistence type="inferred from homology"/>
<evidence type="ECO:0000313" key="8">
    <source>
        <dbReference type="EMBL" id="CAE6479580.1"/>
    </source>
</evidence>
<keyword evidence="3" id="KW-0813">Transport</keyword>
<dbReference type="EMBL" id="CAJMWX010001296">
    <property type="protein sequence ID" value="CAE6479580.1"/>
    <property type="molecule type" value="Genomic_DNA"/>
</dbReference>
<keyword evidence="4 7" id="KW-0812">Transmembrane</keyword>
<evidence type="ECO:0000256" key="5">
    <source>
        <dbReference type="ARBA" id="ARBA00022989"/>
    </source>
</evidence>
<feature type="transmembrane region" description="Helical" evidence="7">
    <location>
        <begin position="414"/>
        <end position="434"/>
    </location>
</feature>
<dbReference type="InterPro" id="IPR011701">
    <property type="entry name" value="MFS"/>
</dbReference>
<dbReference type="InterPro" id="IPR051788">
    <property type="entry name" value="MFS_Transporter"/>
</dbReference>
<dbReference type="GO" id="GO:0022857">
    <property type="term" value="F:transmembrane transporter activity"/>
    <property type="evidence" value="ECO:0007669"/>
    <property type="project" value="InterPro"/>
</dbReference>
<comment type="caution">
    <text evidence="8">The sequence shown here is derived from an EMBL/GenBank/DDBJ whole genome shotgun (WGS) entry which is preliminary data.</text>
</comment>
<evidence type="ECO:0000256" key="4">
    <source>
        <dbReference type="ARBA" id="ARBA00022692"/>
    </source>
</evidence>
<accession>A0A8H3CAR4</accession>
<dbReference type="SUPFAM" id="SSF103473">
    <property type="entry name" value="MFS general substrate transporter"/>
    <property type="match status" value="1"/>
</dbReference>
<keyword evidence="5 7" id="KW-1133">Transmembrane helix</keyword>
<comment type="similarity">
    <text evidence="2">Belongs to the major facilitator superfamily.</text>
</comment>
<feature type="transmembrane region" description="Helical" evidence="7">
    <location>
        <begin position="331"/>
        <end position="351"/>
    </location>
</feature>
<evidence type="ECO:0000256" key="6">
    <source>
        <dbReference type="ARBA" id="ARBA00023136"/>
    </source>
</evidence>
<evidence type="ECO:0008006" key="10">
    <source>
        <dbReference type="Google" id="ProtNLM"/>
    </source>
</evidence>
<organism evidence="8 9">
    <name type="scientific">Rhizoctonia solani</name>
    <dbReference type="NCBI Taxonomy" id="456999"/>
    <lineage>
        <taxon>Eukaryota</taxon>
        <taxon>Fungi</taxon>
        <taxon>Dikarya</taxon>
        <taxon>Basidiomycota</taxon>
        <taxon>Agaricomycotina</taxon>
        <taxon>Agaricomycetes</taxon>
        <taxon>Cantharellales</taxon>
        <taxon>Ceratobasidiaceae</taxon>
        <taxon>Rhizoctonia</taxon>
    </lineage>
</organism>
<dbReference type="InterPro" id="IPR036259">
    <property type="entry name" value="MFS_trans_sf"/>
</dbReference>